<dbReference type="AlphaFoldDB" id="A0A8K9UR68"/>
<reference evidence="7" key="2">
    <citation type="submission" date="2025-08" db="UniProtKB">
        <authorList>
            <consortium name="Ensembl"/>
        </authorList>
    </citation>
    <scope>IDENTIFICATION</scope>
</reference>
<dbReference type="GO" id="GO:0048665">
    <property type="term" value="P:neuron fate specification"/>
    <property type="evidence" value="ECO:0007669"/>
    <property type="project" value="InterPro"/>
</dbReference>
<dbReference type="Gene3D" id="2.10.110.10">
    <property type="entry name" value="Cysteine Rich Protein"/>
    <property type="match status" value="1"/>
</dbReference>
<sequence>MNKLEESCPQGAAWPSVGCGEPIRDPVVLQVCTDQQWHTGCLSCEACHCPLGEHVNCFLRDGRTLCRSNYAW</sequence>
<reference evidence="7" key="1">
    <citation type="submission" date="2020-07" db="EMBL/GenBank/DDBJ databases">
        <title>A long reads based de novo assembly of the rainbow trout Arlee double haploid line genome.</title>
        <authorList>
            <person name="Gao G."/>
            <person name="Palti Y."/>
        </authorList>
    </citation>
    <scope>NUCLEOTIDE SEQUENCE [LARGE SCALE GENOMIC DNA]</scope>
</reference>
<evidence type="ECO:0000313" key="7">
    <source>
        <dbReference type="Ensembl" id="ENSOMYP00000109122.1"/>
    </source>
</evidence>
<evidence type="ECO:0000256" key="4">
    <source>
        <dbReference type="ARBA" id="ARBA00023038"/>
    </source>
</evidence>
<keyword evidence="4 5" id="KW-0440">LIM domain</keyword>
<dbReference type="GO" id="GO:0045944">
    <property type="term" value="P:positive regulation of transcription by RNA polymerase II"/>
    <property type="evidence" value="ECO:0007669"/>
    <property type="project" value="InterPro"/>
</dbReference>
<dbReference type="Proteomes" id="UP000694395">
    <property type="component" value="Chromosome 30"/>
</dbReference>
<dbReference type="GO" id="GO:0005634">
    <property type="term" value="C:nucleus"/>
    <property type="evidence" value="ECO:0007669"/>
    <property type="project" value="UniProtKB-SubCell"/>
</dbReference>
<accession>A0A8K9UR68</accession>
<dbReference type="GO" id="GO:0000981">
    <property type="term" value="F:DNA-binding transcription factor activity, RNA polymerase II-specific"/>
    <property type="evidence" value="ECO:0007669"/>
    <property type="project" value="InterPro"/>
</dbReference>
<evidence type="ECO:0000256" key="1">
    <source>
        <dbReference type="ARBA" id="ARBA00004123"/>
    </source>
</evidence>
<dbReference type="Ensembl" id="ENSOMYT00000130792.1">
    <property type="protein sequence ID" value="ENSOMYP00000109122.1"/>
    <property type="gene ID" value="ENSOMYG00000064720.1"/>
</dbReference>
<evidence type="ECO:0000256" key="5">
    <source>
        <dbReference type="PROSITE-ProRule" id="PRU00125"/>
    </source>
</evidence>
<dbReference type="PANTHER" id="PTHR24204">
    <property type="entry name" value="INSULIN GENE ENHANCER PROTEIN"/>
    <property type="match status" value="1"/>
</dbReference>
<name>A0A8K9UR68_ONCMY</name>
<dbReference type="PANTHER" id="PTHR24204:SF8">
    <property type="entry name" value="TAILUP, ISOFORM A"/>
    <property type="match status" value="1"/>
</dbReference>
<evidence type="ECO:0000256" key="3">
    <source>
        <dbReference type="ARBA" id="ARBA00022833"/>
    </source>
</evidence>
<dbReference type="SMART" id="SM00132">
    <property type="entry name" value="LIM"/>
    <property type="match status" value="1"/>
</dbReference>
<dbReference type="GO" id="GO:0007409">
    <property type="term" value="P:axonogenesis"/>
    <property type="evidence" value="ECO:0007669"/>
    <property type="project" value="TreeGrafter"/>
</dbReference>
<dbReference type="SUPFAM" id="SSF57716">
    <property type="entry name" value="Glucocorticoid receptor-like (DNA-binding domain)"/>
    <property type="match status" value="1"/>
</dbReference>
<keyword evidence="8" id="KW-1185">Reference proteome</keyword>
<keyword evidence="2 5" id="KW-0479">Metal-binding</keyword>
<dbReference type="PROSITE" id="PS50023">
    <property type="entry name" value="LIM_DOMAIN_2"/>
    <property type="match status" value="1"/>
</dbReference>
<proteinExistence type="predicted"/>
<reference evidence="7" key="3">
    <citation type="submission" date="2025-09" db="UniProtKB">
        <authorList>
            <consortium name="Ensembl"/>
        </authorList>
    </citation>
    <scope>IDENTIFICATION</scope>
</reference>
<protein>
    <recommendedName>
        <fullName evidence="6">LIM zinc-binding domain-containing protein</fullName>
    </recommendedName>
</protein>
<dbReference type="Pfam" id="PF00412">
    <property type="entry name" value="LIM"/>
    <property type="match status" value="1"/>
</dbReference>
<evidence type="ECO:0000256" key="2">
    <source>
        <dbReference type="ARBA" id="ARBA00022723"/>
    </source>
</evidence>
<organism evidence="7 8">
    <name type="scientific">Oncorhynchus mykiss</name>
    <name type="common">Rainbow trout</name>
    <name type="synonym">Salmo gairdneri</name>
    <dbReference type="NCBI Taxonomy" id="8022"/>
    <lineage>
        <taxon>Eukaryota</taxon>
        <taxon>Metazoa</taxon>
        <taxon>Chordata</taxon>
        <taxon>Craniata</taxon>
        <taxon>Vertebrata</taxon>
        <taxon>Euteleostomi</taxon>
        <taxon>Actinopterygii</taxon>
        <taxon>Neopterygii</taxon>
        <taxon>Teleostei</taxon>
        <taxon>Protacanthopterygii</taxon>
        <taxon>Salmoniformes</taxon>
        <taxon>Salmonidae</taxon>
        <taxon>Salmoninae</taxon>
        <taxon>Oncorhynchus</taxon>
    </lineage>
</organism>
<evidence type="ECO:0000259" key="6">
    <source>
        <dbReference type="PROSITE" id="PS50023"/>
    </source>
</evidence>
<comment type="subcellular location">
    <subcellularLocation>
        <location evidence="1">Nucleus</location>
    </subcellularLocation>
</comment>
<keyword evidence="3 5" id="KW-0862">Zinc</keyword>
<feature type="domain" description="LIM zinc-binding" evidence="6">
    <location>
        <begin position="14"/>
        <end position="72"/>
    </location>
</feature>
<dbReference type="InterPro" id="IPR047169">
    <property type="entry name" value="ISL1/2-like"/>
</dbReference>
<evidence type="ECO:0000313" key="8">
    <source>
        <dbReference type="Proteomes" id="UP000694395"/>
    </source>
</evidence>
<dbReference type="InterPro" id="IPR001781">
    <property type="entry name" value="Znf_LIM"/>
</dbReference>
<dbReference type="GO" id="GO:0046872">
    <property type="term" value="F:metal ion binding"/>
    <property type="evidence" value="ECO:0007669"/>
    <property type="project" value="UniProtKB-KW"/>
</dbReference>